<accession>A0ABV5VW88</accession>
<dbReference type="InterPro" id="IPR050079">
    <property type="entry name" value="DEAD_box_RNA_helicase"/>
</dbReference>
<keyword evidence="8" id="KW-0067">ATP-binding</keyword>
<evidence type="ECO:0000256" key="4">
    <source>
        <dbReference type="ARBA" id="ARBA00022723"/>
    </source>
</evidence>
<dbReference type="InterPro" id="IPR006474">
    <property type="entry name" value="Helicase_Cas3_CRISPR-ass_core"/>
</dbReference>
<evidence type="ECO:0000256" key="6">
    <source>
        <dbReference type="ARBA" id="ARBA00022801"/>
    </source>
</evidence>
<dbReference type="RefSeq" id="WP_344903972.1">
    <property type="nucleotide sequence ID" value="NZ_BAAAYO010000001.1"/>
</dbReference>
<dbReference type="PROSITE" id="PS51643">
    <property type="entry name" value="HD_CAS3"/>
    <property type="match status" value="1"/>
</dbReference>
<dbReference type="InterPro" id="IPR054712">
    <property type="entry name" value="Cas3-like_dom"/>
</dbReference>
<dbReference type="EMBL" id="JBHMAG010000010">
    <property type="protein sequence ID" value="MFB9752530.1"/>
    <property type="molecule type" value="Genomic_DNA"/>
</dbReference>
<evidence type="ECO:0000259" key="10">
    <source>
        <dbReference type="PROSITE" id="PS51192"/>
    </source>
</evidence>
<feature type="domain" description="Helicase ATP-binding" evidence="10">
    <location>
        <begin position="249"/>
        <end position="431"/>
    </location>
</feature>
<evidence type="ECO:0000259" key="11">
    <source>
        <dbReference type="PROSITE" id="PS51643"/>
    </source>
</evidence>
<dbReference type="PROSITE" id="PS51192">
    <property type="entry name" value="HELICASE_ATP_BIND_1"/>
    <property type="match status" value="1"/>
</dbReference>
<protein>
    <submittedName>
        <fullName evidence="12">CRISPR-associated helicase Cas3</fullName>
    </submittedName>
</protein>
<keyword evidence="9" id="KW-0051">Antiviral defense</keyword>
<dbReference type="Pfam" id="PF22590">
    <property type="entry name" value="Cas3-like_C_2"/>
    <property type="match status" value="1"/>
</dbReference>
<gene>
    <name evidence="12" type="primary">cas3</name>
    <name evidence="12" type="ORF">ACFFNY_13270</name>
</gene>
<dbReference type="InterPro" id="IPR027417">
    <property type="entry name" value="P-loop_NTPase"/>
</dbReference>
<dbReference type="SUPFAM" id="SSF52540">
    <property type="entry name" value="P-loop containing nucleoside triphosphate hydrolases"/>
    <property type="match status" value="1"/>
</dbReference>
<keyword evidence="3" id="KW-0540">Nuclease</keyword>
<feature type="domain" description="HD Cas3-type" evidence="11">
    <location>
        <begin position="18"/>
        <end position="183"/>
    </location>
</feature>
<dbReference type="InterPro" id="IPR011545">
    <property type="entry name" value="DEAD/DEAH_box_helicase_dom"/>
</dbReference>
<keyword evidence="7" id="KW-0347">Helicase</keyword>
<organism evidence="12 13">
    <name type="scientific">Paenibacillus hodogayensis</name>
    <dbReference type="NCBI Taxonomy" id="279208"/>
    <lineage>
        <taxon>Bacteria</taxon>
        <taxon>Bacillati</taxon>
        <taxon>Bacillota</taxon>
        <taxon>Bacilli</taxon>
        <taxon>Bacillales</taxon>
        <taxon>Paenibacillaceae</taxon>
        <taxon>Paenibacillus</taxon>
    </lineage>
</organism>
<dbReference type="Gene3D" id="1.10.3210.30">
    <property type="match status" value="1"/>
</dbReference>
<dbReference type="NCBIfam" id="TIGR01587">
    <property type="entry name" value="cas3_core"/>
    <property type="match status" value="1"/>
</dbReference>
<evidence type="ECO:0000313" key="13">
    <source>
        <dbReference type="Proteomes" id="UP001589619"/>
    </source>
</evidence>
<comment type="similarity">
    <text evidence="2">In the central section; belongs to the CRISPR-associated helicase Cas3 family.</text>
</comment>
<dbReference type="CDD" id="cd18785">
    <property type="entry name" value="SF2_C"/>
    <property type="match status" value="1"/>
</dbReference>
<dbReference type="SUPFAM" id="SSF109604">
    <property type="entry name" value="HD-domain/PDEase-like"/>
    <property type="match status" value="1"/>
</dbReference>
<dbReference type="CDD" id="cd09641">
    <property type="entry name" value="Cas3''_I"/>
    <property type="match status" value="1"/>
</dbReference>
<reference evidence="12 13" key="1">
    <citation type="submission" date="2024-09" db="EMBL/GenBank/DDBJ databases">
        <authorList>
            <person name="Sun Q."/>
            <person name="Mori K."/>
        </authorList>
    </citation>
    <scope>NUCLEOTIDE SEQUENCE [LARGE SCALE GENOMIC DNA]</scope>
    <source>
        <strain evidence="12 13">JCM 12520</strain>
    </source>
</reference>
<dbReference type="PANTHER" id="PTHR47959">
    <property type="entry name" value="ATP-DEPENDENT RNA HELICASE RHLE-RELATED"/>
    <property type="match status" value="1"/>
</dbReference>
<evidence type="ECO:0000256" key="9">
    <source>
        <dbReference type="ARBA" id="ARBA00023118"/>
    </source>
</evidence>
<dbReference type="SMART" id="SM00487">
    <property type="entry name" value="DEXDc"/>
    <property type="match status" value="1"/>
</dbReference>
<name>A0ABV5VW88_9BACL</name>
<dbReference type="PANTHER" id="PTHR47959:SF16">
    <property type="entry name" value="CRISPR-ASSOCIATED NUCLEASE_HELICASE CAS3-RELATED"/>
    <property type="match status" value="1"/>
</dbReference>
<keyword evidence="4" id="KW-0479">Metal-binding</keyword>
<keyword evidence="6" id="KW-0378">Hydrolase</keyword>
<dbReference type="NCBIfam" id="TIGR01596">
    <property type="entry name" value="cas3_HD"/>
    <property type="match status" value="1"/>
</dbReference>
<comment type="similarity">
    <text evidence="1">In the N-terminal section; belongs to the CRISPR-associated nuclease Cas3-HD family.</text>
</comment>
<comment type="caution">
    <text evidence="12">The sequence shown here is derived from an EMBL/GenBank/DDBJ whole genome shotgun (WGS) entry which is preliminary data.</text>
</comment>
<evidence type="ECO:0000313" key="12">
    <source>
        <dbReference type="EMBL" id="MFB9752530.1"/>
    </source>
</evidence>
<dbReference type="InterPro" id="IPR006483">
    <property type="entry name" value="CRISPR-assoc_Cas3_HD"/>
</dbReference>
<dbReference type="Gene3D" id="3.40.50.300">
    <property type="entry name" value="P-loop containing nucleotide triphosphate hydrolases"/>
    <property type="match status" value="2"/>
</dbReference>
<dbReference type="Pfam" id="PF00270">
    <property type="entry name" value="DEAD"/>
    <property type="match status" value="1"/>
</dbReference>
<keyword evidence="5" id="KW-0547">Nucleotide-binding</keyword>
<dbReference type="InterPro" id="IPR038257">
    <property type="entry name" value="CRISPR-assoc_Cas3_HD_sf"/>
</dbReference>
<sequence>MKGLAFIQYFAHRTSGADKDLWQTLTAHLHGVADIAASFASQFHAESWGRLAGMLHDAGKFSVAFQRRLNGSPFLVDHATAGAQYIQVLWKDDRNRFYLFLAYCIAGHHTGLADFGNDAGDERCLARRLLKPIDPFREAMEEHLPGITDKPPAFPHPPGMHAGMQFSMFVRMIFSCLVDADSLDTQRYADPAKARLRAYQPSVSELLPRYKRYMETNFSNPRTWIDKIRAELLEECLRQADGEPGIYSLTLPTGSGKTLISLGFALYHASRHPRLRRIVYVIPYTSIIEQTAKKFGEVLGTEHVLEHHSNVQHDLDEEADDTLEEHRRMRRKLAMAAENWDFPIVVTTNVQFFESLFSNKRSRCRKLHNLANSIIVLDEAQLMNGEFYKPCLHALEELSRHYGATVVLSTATQPDIRPLFTKPVSVREMISDLPLRFEQFRRVSLESMGHTDYDLLTERISRDRQALCIVNTRKAARTLYTKIRTSINTESVFHLSARMCAHHRKRKLEQIYDRLDRGLPCILVSTQLIECGVDIDFPVVYRELAGLDSIAQAVGRCNRNGTSPRSTAYVFETSETLRTGWFGLTANASAKTLKLFAQDPLSLEALQHYFKELYFYQTLGEKGGRYDRTDKYGILSMLDEHARKLSFPFETVSRAFRLIQTDAQPVIVGYDDASRKQLEALPNATEFTDILRKLQSYVVQLYPNEFAAFLKAGEIVEVREGVYRLLNPDRWYDEDIGIRPFSEKFHAEEVHDS</sequence>
<dbReference type="Proteomes" id="UP001589619">
    <property type="component" value="Unassembled WGS sequence"/>
</dbReference>
<evidence type="ECO:0000256" key="1">
    <source>
        <dbReference type="ARBA" id="ARBA00006847"/>
    </source>
</evidence>
<evidence type="ECO:0000256" key="2">
    <source>
        <dbReference type="ARBA" id="ARBA00009046"/>
    </source>
</evidence>
<dbReference type="InterPro" id="IPR014001">
    <property type="entry name" value="Helicase_ATP-bd"/>
</dbReference>
<evidence type="ECO:0000256" key="8">
    <source>
        <dbReference type="ARBA" id="ARBA00022840"/>
    </source>
</evidence>
<evidence type="ECO:0000256" key="3">
    <source>
        <dbReference type="ARBA" id="ARBA00022722"/>
    </source>
</evidence>
<keyword evidence="13" id="KW-1185">Reference proteome</keyword>
<evidence type="ECO:0000256" key="5">
    <source>
        <dbReference type="ARBA" id="ARBA00022741"/>
    </source>
</evidence>
<dbReference type="CDD" id="cd17930">
    <property type="entry name" value="DEXHc_cas3"/>
    <property type="match status" value="1"/>
</dbReference>
<evidence type="ECO:0000256" key="7">
    <source>
        <dbReference type="ARBA" id="ARBA00022806"/>
    </source>
</evidence>
<proteinExistence type="inferred from homology"/>